<dbReference type="RefSeq" id="WP_090111260.1">
    <property type="nucleotide sequence ID" value="NZ_FNAT01000002.1"/>
</dbReference>
<dbReference type="EMBL" id="FNAT01000002">
    <property type="protein sequence ID" value="SDE48944.1"/>
    <property type="molecule type" value="Genomic_DNA"/>
</dbReference>
<feature type="transmembrane region" description="Helical" evidence="1">
    <location>
        <begin position="20"/>
        <end position="38"/>
    </location>
</feature>
<keyword evidence="1" id="KW-0812">Transmembrane</keyword>
<proteinExistence type="predicted"/>
<gene>
    <name evidence="2" type="ORF">SAMN04488567_1867</name>
</gene>
<keyword evidence="3" id="KW-1185">Reference proteome</keyword>
<dbReference type="Proteomes" id="UP000198922">
    <property type="component" value="Unassembled WGS sequence"/>
</dbReference>
<keyword evidence="1" id="KW-1133">Transmembrane helix</keyword>
<sequence>MKCHFARLKNCEDGAVSVDWVVLAAGIVAVSLAIGIAVSQSTLRANGQIAQKLEQYADQTPQ</sequence>
<accession>A0A1G7DBF6</accession>
<organism evidence="2 3">
    <name type="scientific">Limimaricola pyoseonensis</name>
    <dbReference type="NCBI Taxonomy" id="521013"/>
    <lineage>
        <taxon>Bacteria</taxon>
        <taxon>Pseudomonadati</taxon>
        <taxon>Pseudomonadota</taxon>
        <taxon>Alphaproteobacteria</taxon>
        <taxon>Rhodobacterales</taxon>
        <taxon>Paracoccaceae</taxon>
        <taxon>Limimaricola</taxon>
    </lineage>
</organism>
<evidence type="ECO:0000256" key="1">
    <source>
        <dbReference type="SAM" id="Phobius"/>
    </source>
</evidence>
<dbReference type="STRING" id="521013.SAMN04488567_1867"/>
<evidence type="ECO:0000313" key="2">
    <source>
        <dbReference type="EMBL" id="SDE48944.1"/>
    </source>
</evidence>
<evidence type="ECO:0000313" key="3">
    <source>
        <dbReference type="Proteomes" id="UP000198922"/>
    </source>
</evidence>
<protein>
    <recommendedName>
        <fullName evidence="4">Flp pilus assembly protein, pilin Flp</fullName>
    </recommendedName>
</protein>
<reference evidence="3" key="1">
    <citation type="submission" date="2016-10" db="EMBL/GenBank/DDBJ databases">
        <authorList>
            <person name="Varghese N."/>
            <person name="Submissions S."/>
        </authorList>
    </citation>
    <scope>NUCLEOTIDE SEQUENCE [LARGE SCALE GENOMIC DNA]</scope>
    <source>
        <strain evidence="3">DSM 21424</strain>
    </source>
</reference>
<keyword evidence="1" id="KW-0472">Membrane</keyword>
<evidence type="ECO:0008006" key="4">
    <source>
        <dbReference type="Google" id="ProtNLM"/>
    </source>
</evidence>
<dbReference type="OrthoDB" id="5525128at2"/>
<dbReference type="AlphaFoldDB" id="A0A1G7DBF6"/>
<name>A0A1G7DBF6_9RHOB</name>